<proteinExistence type="predicted"/>
<protein>
    <submittedName>
        <fullName evidence="1">Uncharacterized protein</fullName>
    </submittedName>
</protein>
<keyword evidence="2" id="KW-1185">Reference proteome</keyword>
<reference evidence="1 2" key="1">
    <citation type="journal article" date="2018" name="Cell">
        <title>The Chara Genome: Secondary Complexity and Implications for Plant Terrestrialization.</title>
        <authorList>
            <person name="Nishiyama T."/>
            <person name="Sakayama H."/>
            <person name="Vries J.D."/>
            <person name="Buschmann H."/>
            <person name="Saint-Marcoux D."/>
            <person name="Ullrich K.K."/>
            <person name="Haas F.B."/>
            <person name="Vanderstraeten L."/>
            <person name="Becker D."/>
            <person name="Lang D."/>
            <person name="Vosolsobe S."/>
            <person name="Rombauts S."/>
            <person name="Wilhelmsson P.K.I."/>
            <person name="Janitza P."/>
            <person name="Kern R."/>
            <person name="Heyl A."/>
            <person name="Rumpler F."/>
            <person name="Villalobos L.I.A.C."/>
            <person name="Clay J.M."/>
            <person name="Skokan R."/>
            <person name="Toyoda A."/>
            <person name="Suzuki Y."/>
            <person name="Kagoshima H."/>
            <person name="Schijlen E."/>
            <person name="Tajeshwar N."/>
            <person name="Catarino B."/>
            <person name="Hetherington A.J."/>
            <person name="Saltykova A."/>
            <person name="Bonnot C."/>
            <person name="Breuninger H."/>
            <person name="Symeonidi A."/>
            <person name="Radhakrishnan G.V."/>
            <person name="Van Nieuwerburgh F."/>
            <person name="Deforce D."/>
            <person name="Chang C."/>
            <person name="Karol K.G."/>
            <person name="Hedrich R."/>
            <person name="Ulvskov P."/>
            <person name="Glockner G."/>
            <person name="Delwiche C.F."/>
            <person name="Petrasek J."/>
            <person name="Van de Peer Y."/>
            <person name="Friml J."/>
            <person name="Beilby M."/>
            <person name="Dolan L."/>
            <person name="Kohara Y."/>
            <person name="Sugano S."/>
            <person name="Fujiyama A."/>
            <person name="Delaux P.-M."/>
            <person name="Quint M."/>
            <person name="TheiBen G."/>
            <person name="Hagemann M."/>
            <person name="Harholt J."/>
            <person name="Dunand C."/>
            <person name="Zachgo S."/>
            <person name="Langdale J."/>
            <person name="Maumus F."/>
            <person name="Straeten D.V.D."/>
            <person name="Gould S.B."/>
            <person name="Rensing S.A."/>
        </authorList>
    </citation>
    <scope>NUCLEOTIDE SEQUENCE [LARGE SCALE GENOMIC DNA]</scope>
    <source>
        <strain evidence="1 2">S276</strain>
    </source>
</reference>
<name>A0A388LVT0_CHABU</name>
<dbReference type="AlphaFoldDB" id="A0A388LVT0"/>
<accession>A0A388LVT0</accession>
<comment type="caution">
    <text evidence="1">The sequence shown here is derived from an EMBL/GenBank/DDBJ whole genome shotgun (WGS) entry which is preliminary data.</text>
</comment>
<organism evidence="1 2">
    <name type="scientific">Chara braunii</name>
    <name type="common">Braun's stonewort</name>
    <dbReference type="NCBI Taxonomy" id="69332"/>
    <lineage>
        <taxon>Eukaryota</taxon>
        <taxon>Viridiplantae</taxon>
        <taxon>Streptophyta</taxon>
        <taxon>Charophyceae</taxon>
        <taxon>Charales</taxon>
        <taxon>Characeae</taxon>
        <taxon>Chara</taxon>
    </lineage>
</organism>
<dbReference type="Gramene" id="GBG86349">
    <property type="protein sequence ID" value="GBG86349"/>
    <property type="gene ID" value="CBR_g41344"/>
</dbReference>
<evidence type="ECO:0000313" key="1">
    <source>
        <dbReference type="EMBL" id="GBG86349.1"/>
    </source>
</evidence>
<gene>
    <name evidence="1" type="ORF">CBR_g41344</name>
</gene>
<sequence length="304" mass="34306">MINEVLARIVGDDTTTWLERTVIGWTYNSNIASRLCRPAEVLCDFDVAQWMEAYDPGQCPCRSRRYMDMCTQASIELLQCEGQMHVITLDSSITDNPLLQGIIKAGLNHIPCMSLDIEEVQNELGVFLDKLMAEVMELWELTASTQSFLQRLILKKAKTKMIKYTEQHQHVSVEPFEHPAVKREVEFLTGRFLICPTDKAPNTPTVVCKNFIRKLAFQRLTRPEFVSVATSPASAIARIQGELSALHVLPNAPAALPFLMAVFKAQKRTFRWITNTAETVVSPAAELCACLLRFLLPLVQTFCE</sequence>
<dbReference type="Proteomes" id="UP000265515">
    <property type="component" value="Unassembled WGS sequence"/>
</dbReference>
<dbReference type="EMBL" id="BFEA01000560">
    <property type="protein sequence ID" value="GBG86349.1"/>
    <property type="molecule type" value="Genomic_DNA"/>
</dbReference>
<evidence type="ECO:0000313" key="2">
    <source>
        <dbReference type="Proteomes" id="UP000265515"/>
    </source>
</evidence>